<dbReference type="Pfam" id="PF22300">
    <property type="entry name" value="NGO_1070-like"/>
    <property type="match status" value="1"/>
</dbReference>
<evidence type="ECO:0000313" key="1">
    <source>
        <dbReference type="EMBL" id="UOP05513.1"/>
    </source>
</evidence>
<proteinExistence type="predicted"/>
<keyword evidence="2" id="KW-1185">Reference proteome</keyword>
<gene>
    <name evidence="1" type="ORF">LVJ77_05140</name>
</gene>
<dbReference type="EMBL" id="CP091521">
    <property type="protein sequence ID" value="UOP05513.1"/>
    <property type="molecule type" value="Genomic_DNA"/>
</dbReference>
<dbReference type="RefSeq" id="WP_027010301.1">
    <property type="nucleotide sequence ID" value="NZ_CP091521.1"/>
</dbReference>
<sequence>MIEKKIFHNTALRDIRFAREGRDLVLFFDNAADGHHYGEIHCIGLLEFAYQSLGFIHYADDGDSLFPLFVRDVLVQDTAHGYTLRIEAGLVLQVSCLNVRLEQALEFDGASLVG</sequence>
<protein>
    <submittedName>
        <fullName evidence="1">Uncharacterized protein</fullName>
    </submittedName>
</protein>
<evidence type="ECO:0000313" key="2">
    <source>
        <dbReference type="Proteomes" id="UP000831534"/>
    </source>
</evidence>
<accession>A0A8T9N0I7</accession>
<reference evidence="1" key="2">
    <citation type="submission" date="2024-09" db="EMBL/GenBank/DDBJ databases">
        <authorList>
            <person name="Veyrier F.J."/>
        </authorList>
    </citation>
    <scope>NUCLEOTIDE SEQUENCE</scope>
    <source>
        <strain evidence="1">17694</strain>
    </source>
</reference>
<dbReference type="AlphaFoldDB" id="A0A8T9N0I7"/>
<name>A0A8T9N0I7_9NEIS</name>
<dbReference type="KEGG" id="ckh:LVJ77_05140"/>
<dbReference type="Proteomes" id="UP000831534">
    <property type="component" value="Chromosome"/>
</dbReference>
<dbReference type="InterPro" id="IPR054454">
    <property type="entry name" value="NGO_1070-like"/>
</dbReference>
<reference evidence="1" key="1">
    <citation type="journal article" date="2022" name="Res Sq">
        <title>Evolution of multicellular longitudinally dividing oral cavity symbionts (Neisseriaceae).</title>
        <authorList>
            <person name="Nyongesa S."/>
            <person name="Weber P."/>
            <person name="Bernet E."/>
            <person name="Pullido F."/>
            <person name="Nieckarz M."/>
            <person name="Delaby M."/>
            <person name="Nieves C."/>
            <person name="Viehboeck T."/>
            <person name="Krause N."/>
            <person name="Rivera-Millot A."/>
            <person name="Nakamura A."/>
            <person name="Vischer N."/>
            <person name="VanNieuwenhze M."/>
            <person name="Brun Y."/>
            <person name="Cava F."/>
            <person name="Bulgheresi S."/>
            <person name="Veyrier F."/>
        </authorList>
    </citation>
    <scope>NUCLEOTIDE SEQUENCE</scope>
    <source>
        <strain evidence="1">17694</strain>
    </source>
</reference>
<organism evidence="1 2">
    <name type="scientific">Conchiformibius kuhniae</name>
    <dbReference type="NCBI Taxonomy" id="211502"/>
    <lineage>
        <taxon>Bacteria</taxon>
        <taxon>Pseudomonadati</taxon>
        <taxon>Pseudomonadota</taxon>
        <taxon>Betaproteobacteria</taxon>
        <taxon>Neisseriales</taxon>
        <taxon>Neisseriaceae</taxon>
        <taxon>Conchiformibius</taxon>
    </lineage>
</organism>